<reference evidence="2" key="2">
    <citation type="submission" date="2021-04" db="EMBL/GenBank/DDBJ databases">
        <authorList>
            <person name="Gilroy R."/>
        </authorList>
    </citation>
    <scope>NUCLEOTIDE SEQUENCE</scope>
    <source>
        <strain evidence="2">F6-686</strain>
    </source>
</reference>
<sequence length="131" mass="15856">MLSYFLQRRMRQKKYMLKYLLNKYFGYSDDFYFSDDFSKQDIDKYSKKVQRGKADFRFISVPNFFEDVKGNKKTEVELEKDIIDQLLLTSKPMQFPDSSISRLVQIKLQYIFIIYMVLCFYLLLLINGKLD</sequence>
<accession>A0A9E2KT09</accession>
<keyword evidence="1" id="KW-0472">Membrane</keyword>
<keyword evidence="1" id="KW-1133">Transmembrane helix</keyword>
<reference evidence="2" key="1">
    <citation type="journal article" date="2021" name="PeerJ">
        <title>Extensive microbial diversity within the chicken gut microbiome revealed by metagenomics and culture.</title>
        <authorList>
            <person name="Gilroy R."/>
            <person name="Ravi A."/>
            <person name="Getino M."/>
            <person name="Pursley I."/>
            <person name="Horton D.L."/>
            <person name="Alikhan N.F."/>
            <person name="Baker D."/>
            <person name="Gharbi K."/>
            <person name="Hall N."/>
            <person name="Watson M."/>
            <person name="Adriaenssens E.M."/>
            <person name="Foster-Nyarko E."/>
            <person name="Jarju S."/>
            <person name="Secka A."/>
            <person name="Antonio M."/>
            <person name="Oren A."/>
            <person name="Chaudhuri R.R."/>
            <person name="La Ragione R."/>
            <person name="Hildebrand F."/>
            <person name="Pallen M.J."/>
        </authorList>
    </citation>
    <scope>NUCLEOTIDE SEQUENCE</scope>
    <source>
        <strain evidence="2">F6-686</strain>
    </source>
</reference>
<gene>
    <name evidence="2" type="ORF">H9806_07240</name>
</gene>
<dbReference type="EMBL" id="JAHLFT010000091">
    <property type="protein sequence ID" value="MBU3828899.1"/>
    <property type="molecule type" value="Genomic_DNA"/>
</dbReference>
<protein>
    <submittedName>
        <fullName evidence="2">Uncharacterized protein</fullName>
    </submittedName>
</protein>
<keyword evidence="1" id="KW-0812">Transmembrane</keyword>
<dbReference type="AlphaFoldDB" id="A0A9E2KT09"/>
<evidence type="ECO:0000313" key="3">
    <source>
        <dbReference type="Proteomes" id="UP000823844"/>
    </source>
</evidence>
<evidence type="ECO:0000256" key="1">
    <source>
        <dbReference type="SAM" id="Phobius"/>
    </source>
</evidence>
<feature type="transmembrane region" description="Helical" evidence="1">
    <location>
        <begin position="108"/>
        <end position="126"/>
    </location>
</feature>
<comment type="caution">
    <text evidence="2">The sequence shown here is derived from an EMBL/GenBank/DDBJ whole genome shotgun (WGS) entry which is preliminary data.</text>
</comment>
<name>A0A9E2KT09_9LACO</name>
<evidence type="ECO:0000313" key="2">
    <source>
        <dbReference type="EMBL" id="MBU3828899.1"/>
    </source>
</evidence>
<proteinExistence type="predicted"/>
<dbReference type="Proteomes" id="UP000823844">
    <property type="component" value="Unassembled WGS sequence"/>
</dbReference>
<organism evidence="2 3">
    <name type="scientific">Candidatus Lactobacillus pullistercoris</name>
    <dbReference type="NCBI Taxonomy" id="2838636"/>
    <lineage>
        <taxon>Bacteria</taxon>
        <taxon>Bacillati</taxon>
        <taxon>Bacillota</taxon>
        <taxon>Bacilli</taxon>
        <taxon>Lactobacillales</taxon>
        <taxon>Lactobacillaceae</taxon>
        <taxon>Lactobacillus</taxon>
    </lineage>
</organism>